<dbReference type="RefSeq" id="WP_197663037.1">
    <property type="nucleotide sequence ID" value="NZ_JADULK010000001.1"/>
</dbReference>
<dbReference type="InterPro" id="IPR005532">
    <property type="entry name" value="SUMF_dom"/>
</dbReference>
<evidence type="ECO:0000259" key="2">
    <source>
        <dbReference type="Pfam" id="PF03781"/>
    </source>
</evidence>
<gene>
    <name evidence="3" type="ORF">I5U13_03015</name>
</gene>
<dbReference type="Gene3D" id="3.90.1580.10">
    <property type="entry name" value="paralog of FGE (formylglycine-generating enzyme)"/>
    <property type="match status" value="1"/>
</dbReference>
<comment type="caution">
    <text evidence="3">The sequence shown here is derived from an EMBL/GenBank/DDBJ whole genome shotgun (WGS) entry which is preliminary data.</text>
</comment>
<dbReference type="SUPFAM" id="SSF56436">
    <property type="entry name" value="C-type lectin-like"/>
    <property type="match status" value="1"/>
</dbReference>
<name>A0ABS0MAK2_SERRU</name>
<proteinExistence type="predicted"/>
<protein>
    <submittedName>
        <fullName evidence="3">SUMF1/EgtB/PvdO family nonheme iron enzyme</fullName>
    </submittedName>
</protein>
<feature type="domain" description="Sulfatase-modifying factor enzyme-like" evidence="2">
    <location>
        <begin position="16"/>
        <end position="85"/>
    </location>
</feature>
<sequence>MELTTETMTALPGDTYPLGIYDMAGNGFEWVSDWYDQDYYKSSPPENPKGPDNPTHKDYKGYNTKVLRGAGFSGPFNGLTVARFKKNPDTEFIIDKTARCVVNSPHPVN</sequence>
<dbReference type="InterPro" id="IPR042095">
    <property type="entry name" value="SUMF_sf"/>
</dbReference>
<organism evidence="3 4">
    <name type="scientific">Serratia rubidaea</name>
    <name type="common">Serratia marinorubra</name>
    <dbReference type="NCBI Taxonomy" id="61652"/>
    <lineage>
        <taxon>Bacteria</taxon>
        <taxon>Pseudomonadati</taxon>
        <taxon>Pseudomonadota</taxon>
        <taxon>Gammaproteobacteria</taxon>
        <taxon>Enterobacterales</taxon>
        <taxon>Yersiniaceae</taxon>
        <taxon>Serratia</taxon>
    </lineage>
</organism>
<evidence type="ECO:0000256" key="1">
    <source>
        <dbReference type="SAM" id="MobiDB-lite"/>
    </source>
</evidence>
<dbReference type="InterPro" id="IPR016187">
    <property type="entry name" value="CTDL_fold"/>
</dbReference>
<reference evidence="3 4" key="1">
    <citation type="submission" date="2020-11" db="EMBL/GenBank/DDBJ databases">
        <title>Enhanced detection system for hospital associated transmission using whole genome sequencing surveillance.</title>
        <authorList>
            <person name="Harrison L.H."/>
            <person name="Van Tyne D."/>
            <person name="Marsh J.W."/>
            <person name="Griffith M.P."/>
            <person name="Snyder D.J."/>
            <person name="Cooper V.S."/>
            <person name="Mustapha M."/>
        </authorList>
    </citation>
    <scope>NUCLEOTIDE SEQUENCE [LARGE SCALE GENOMIC DNA]</scope>
    <source>
        <strain evidence="3 4">SER00230</strain>
    </source>
</reference>
<evidence type="ECO:0000313" key="4">
    <source>
        <dbReference type="Proteomes" id="UP000624159"/>
    </source>
</evidence>
<evidence type="ECO:0000313" key="3">
    <source>
        <dbReference type="EMBL" id="MBH1928638.1"/>
    </source>
</evidence>
<feature type="region of interest" description="Disordered" evidence="1">
    <location>
        <begin position="41"/>
        <end position="60"/>
    </location>
</feature>
<accession>A0ABS0MAK2</accession>
<keyword evidence="4" id="KW-1185">Reference proteome</keyword>
<dbReference type="EMBL" id="JADULK010000001">
    <property type="protein sequence ID" value="MBH1928638.1"/>
    <property type="molecule type" value="Genomic_DNA"/>
</dbReference>
<dbReference type="Pfam" id="PF03781">
    <property type="entry name" value="FGE-sulfatase"/>
    <property type="match status" value="1"/>
</dbReference>
<dbReference type="Proteomes" id="UP000624159">
    <property type="component" value="Unassembled WGS sequence"/>
</dbReference>